<evidence type="ECO:0000313" key="2">
    <source>
        <dbReference type="Proteomes" id="UP000178085"/>
    </source>
</evidence>
<evidence type="ECO:0008006" key="3">
    <source>
        <dbReference type="Google" id="ProtNLM"/>
    </source>
</evidence>
<proteinExistence type="predicted"/>
<protein>
    <recommendedName>
        <fullName evidence="3">Mannosyl-glycoprotein endo-beta-N-acetylglucosamidase-like domain-containing protein</fullName>
    </recommendedName>
</protein>
<evidence type="ECO:0000313" key="1">
    <source>
        <dbReference type="EMBL" id="OGB73469.1"/>
    </source>
</evidence>
<comment type="caution">
    <text evidence="1">The sequence shown here is derived from an EMBL/GenBank/DDBJ whole genome shotgun (WGS) entry which is preliminary data.</text>
</comment>
<dbReference type="EMBL" id="METD01000001">
    <property type="protein sequence ID" value="OGB73469.1"/>
    <property type="molecule type" value="Genomic_DNA"/>
</dbReference>
<reference evidence="1 2" key="1">
    <citation type="journal article" date="2016" name="Nat. Commun.">
        <title>Thousands of microbial genomes shed light on interconnected biogeochemical processes in an aquifer system.</title>
        <authorList>
            <person name="Anantharaman K."/>
            <person name="Brown C.T."/>
            <person name="Hug L.A."/>
            <person name="Sharon I."/>
            <person name="Castelle C.J."/>
            <person name="Probst A.J."/>
            <person name="Thomas B.C."/>
            <person name="Singh A."/>
            <person name="Wilkins M.J."/>
            <person name="Karaoz U."/>
            <person name="Brodie E.L."/>
            <person name="Williams K.H."/>
            <person name="Hubbard S.S."/>
            <person name="Banfield J.F."/>
        </authorList>
    </citation>
    <scope>NUCLEOTIDE SEQUENCE [LARGE SCALE GENOMIC DNA]</scope>
</reference>
<name>A0A1F4NPU4_UNCK3</name>
<organism evidence="1 2">
    <name type="scientific">candidate division Kazan bacterium RIFCSPLOWO2_01_FULL_45_19</name>
    <dbReference type="NCBI Taxonomy" id="1798538"/>
    <lineage>
        <taxon>Bacteria</taxon>
        <taxon>Bacteria division Kazan-3B-28</taxon>
    </lineage>
</organism>
<accession>A0A1F4NPU4</accession>
<sequence>MNGLLGALVALFASTIMGIHSPVPITDPATLALQNFLAEKSSPMPAEVLIEYPNWEMIVALSAAESGYGKHLGGTYNAWGIKDYQSGSKKYGGTRDFASWEESIKYTSELLFKYDSKDGKPDPKAMVATWKYVKPYGHWVNNVAYSLYDINQHMTV</sequence>
<dbReference type="AlphaFoldDB" id="A0A1F4NPU4"/>
<dbReference type="Proteomes" id="UP000178085">
    <property type="component" value="Unassembled WGS sequence"/>
</dbReference>
<gene>
    <name evidence="1" type="ORF">A3K51_01245</name>
</gene>